<evidence type="ECO:0000256" key="1">
    <source>
        <dbReference type="ARBA" id="ARBA00004496"/>
    </source>
</evidence>
<dbReference type="AlphaFoldDB" id="A0A2R6AZV9"/>
<protein>
    <recommendedName>
        <fullName evidence="12">Cysteine--tRNA ligase</fullName>
        <ecNumber evidence="12">6.1.1.16</ecNumber>
    </recommendedName>
    <alternativeName>
        <fullName evidence="12">Cysteinyl-tRNA synthetase</fullName>
        <shortName evidence="12">CysRS</shortName>
    </alternativeName>
</protein>
<evidence type="ECO:0000256" key="10">
    <source>
        <dbReference type="ARBA" id="ARBA00023146"/>
    </source>
</evidence>
<evidence type="ECO:0000256" key="6">
    <source>
        <dbReference type="ARBA" id="ARBA00022741"/>
    </source>
</evidence>
<reference evidence="14 15" key="1">
    <citation type="submission" date="2017-04" db="EMBL/GenBank/DDBJ databases">
        <title>Novel microbial lineages endemic to geothermal iron-oxide mats fill important gaps in the evolutionary history of Archaea.</title>
        <authorList>
            <person name="Jay Z.J."/>
            <person name="Beam J.P."/>
            <person name="Dlakic M."/>
            <person name="Rusch D.B."/>
            <person name="Kozubal M.A."/>
            <person name="Inskeep W.P."/>
        </authorList>
    </citation>
    <scope>NUCLEOTIDE SEQUENCE [LARGE SCALE GENOMIC DNA]</scope>
    <source>
        <strain evidence="14">ECH_B_SAG-M15</strain>
    </source>
</reference>
<dbReference type="GO" id="GO:0006423">
    <property type="term" value="P:cysteinyl-tRNA aminoacylation"/>
    <property type="evidence" value="ECO:0007669"/>
    <property type="project" value="UniProtKB-UniRule"/>
</dbReference>
<feature type="binding site" evidence="12">
    <location>
        <position position="231"/>
    </location>
    <ligand>
        <name>Zn(2+)</name>
        <dbReference type="ChEBI" id="CHEBI:29105"/>
    </ligand>
</feature>
<dbReference type="Pfam" id="PF01406">
    <property type="entry name" value="tRNA-synt_1e"/>
    <property type="match status" value="1"/>
</dbReference>
<evidence type="ECO:0000259" key="13">
    <source>
        <dbReference type="SMART" id="SM00840"/>
    </source>
</evidence>
<dbReference type="InterPro" id="IPR015273">
    <property type="entry name" value="Cys-tRNA-synt_Ia_DALR"/>
</dbReference>
<feature type="binding site" evidence="12">
    <location>
        <position position="26"/>
    </location>
    <ligand>
        <name>Zn(2+)</name>
        <dbReference type="ChEBI" id="CHEBI:29105"/>
    </ligand>
</feature>
<keyword evidence="4 12" id="KW-0436">Ligase</keyword>
<comment type="subcellular location">
    <subcellularLocation>
        <location evidence="1 12">Cytoplasm</location>
    </subcellularLocation>
</comment>
<dbReference type="PANTHER" id="PTHR10890">
    <property type="entry name" value="CYSTEINYL-TRNA SYNTHETASE"/>
    <property type="match status" value="1"/>
</dbReference>
<dbReference type="InterPro" id="IPR009080">
    <property type="entry name" value="tRNAsynth_Ia_anticodon-bd"/>
</dbReference>
<feature type="binding site" evidence="12">
    <location>
        <position position="235"/>
    </location>
    <ligand>
        <name>Zn(2+)</name>
        <dbReference type="ChEBI" id="CHEBI:29105"/>
    </ligand>
</feature>
<keyword evidence="10 12" id="KW-0030">Aminoacyl-tRNA synthetase</keyword>
<dbReference type="Pfam" id="PF09190">
    <property type="entry name" value="DALR_2"/>
    <property type="match status" value="1"/>
</dbReference>
<accession>A0A2R6AZV9</accession>
<dbReference type="PANTHER" id="PTHR10890:SF3">
    <property type="entry name" value="CYSTEINE--TRNA LIGASE, CYTOPLASMIC"/>
    <property type="match status" value="1"/>
</dbReference>
<dbReference type="GO" id="GO:0008270">
    <property type="term" value="F:zinc ion binding"/>
    <property type="evidence" value="ECO:0007669"/>
    <property type="project" value="UniProtKB-UniRule"/>
</dbReference>
<dbReference type="GO" id="GO:0005829">
    <property type="term" value="C:cytosol"/>
    <property type="evidence" value="ECO:0007669"/>
    <property type="project" value="TreeGrafter"/>
</dbReference>
<evidence type="ECO:0000313" key="14">
    <source>
        <dbReference type="EMBL" id="PSN91818.1"/>
    </source>
</evidence>
<feature type="short sequence motif" description="'HIGH' region" evidence="12">
    <location>
        <begin position="28"/>
        <end position="38"/>
    </location>
</feature>
<evidence type="ECO:0000256" key="2">
    <source>
        <dbReference type="ARBA" id="ARBA00005594"/>
    </source>
</evidence>
<dbReference type="SUPFAM" id="SSF52374">
    <property type="entry name" value="Nucleotidylyl transferase"/>
    <property type="match status" value="1"/>
</dbReference>
<dbReference type="InterPro" id="IPR014729">
    <property type="entry name" value="Rossmann-like_a/b/a_fold"/>
</dbReference>
<evidence type="ECO:0000256" key="11">
    <source>
        <dbReference type="ARBA" id="ARBA00047398"/>
    </source>
</evidence>
<keyword evidence="3 12" id="KW-0963">Cytoplasm</keyword>
<evidence type="ECO:0000256" key="5">
    <source>
        <dbReference type="ARBA" id="ARBA00022723"/>
    </source>
</evidence>
<dbReference type="CDD" id="cd00672">
    <property type="entry name" value="CysRS_core"/>
    <property type="match status" value="1"/>
</dbReference>
<feature type="binding site" evidence="12">
    <location>
        <position position="206"/>
    </location>
    <ligand>
        <name>Zn(2+)</name>
        <dbReference type="ChEBI" id="CHEBI:29105"/>
    </ligand>
</feature>
<dbReference type="InterPro" id="IPR056411">
    <property type="entry name" value="CysS_C"/>
</dbReference>
<dbReference type="Gene3D" id="1.20.120.1910">
    <property type="entry name" value="Cysteine-tRNA ligase, C-terminal anti-codon recognition domain"/>
    <property type="match status" value="1"/>
</dbReference>
<dbReference type="Pfam" id="PF23493">
    <property type="entry name" value="CysS_C"/>
    <property type="match status" value="1"/>
</dbReference>
<dbReference type="NCBIfam" id="TIGR00435">
    <property type="entry name" value="cysS"/>
    <property type="match status" value="1"/>
</dbReference>
<proteinExistence type="inferred from homology"/>
<keyword evidence="6 12" id="KW-0547">Nucleotide-binding</keyword>
<keyword evidence="8 12" id="KW-0067">ATP-binding</keyword>
<dbReference type="Proteomes" id="UP000240490">
    <property type="component" value="Unassembled WGS sequence"/>
</dbReference>
<name>A0A2R6AZV9_9ARCH</name>
<keyword evidence="9 12" id="KW-0648">Protein biosynthesis</keyword>
<evidence type="ECO:0000256" key="9">
    <source>
        <dbReference type="ARBA" id="ARBA00022917"/>
    </source>
</evidence>
<feature type="binding site" evidence="12">
    <location>
        <position position="266"/>
    </location>
    <ligand>
        <name>ATP</name>
        <dbReference type="ChEBI" id="CHEBI:30616"/>
    </ligand>
</feature>
<comment type="cofactor">
    <cofactor evidence="12">
        <name>Zn(2+)</name>
        <dbReference type="ChEBI" id="CHEBI:29105"/>
    </cofactor>
    <text evidence="12">Binds 1 zinc ion per subunit.</text>
</comment>
<comment type="catalytic activity">
    <reaction evidence="11 12">
        <text>tRNA(Cys) + L-cysteine + ATP = L-cysteinyl-tRNA(Cys) + AMP + diphosphate</text>
        <dbReference type="Rhea" id="RHEA:17773"/>
        <dbReference type="Rhea" id="RHEA-COMP:9661"/>
        <dbReference type="Rhea" id="RHEA-COMP:9679"/>
        <dbReference type="ChEBI" id="CHEBI:30616"/>
        <dbReference type="ChEBI" id="CHEBI:33019"/>
        <dbReference type="ChEBI" id="CHEBI:35235"/>
        <dbReference type="ChEBI" id="CHEBI:78442"/>
        <dbReference type="ChEBI" id="CHEBI:78517"/>
        <dbReference type="ChEBI" id="CHEBI:456215"/>
        <dbReference type="EC" id="6.1.1.16"/>
    </reaction>
</comment>
<dbReference type="Gene3D" id="3.40.50.620">
    <property type="entry name" value="HUPs"/>
    <property type="match status" value="1"/>
</dbReference>
<dbReference type="HAMAP" id="MF_00041">
    <property type="entry name" value="Cys_tRNA_synth"/>
    <property type="match status" value="1"/>
</dbReference>
<organism evidence="14 15">
    <name type="scientific">Candidatus Marsarchaeota G2 archaeon ECH_B_SAG-M15</name>
    <dbReference type="NCBI Taxonomy" id="1978162"/>
    <lineage>
        <taxon>Archaea</taxon>
        <taxon>Candidatus Marsarchaeota</taxon>
        <taxon>Candidatus Marsarchaeota group 2</taxon>
    </lineage>
</organism>
<keyword evidence="5 12" id="KW-0479">Metal-binding</keyword>
<dbReference type="InterPro" id="IPR024909">
    <property type="entry name" value="Cys-tRNA/MSH_ligase"/>
</dbReference>
<evidence type="ECO:0000256" key="7">
    <source>
        <dbReference type="ARBA" id="ARBA00022833"/>
    </source>
</evidence>
<keyword evidence="7 12" id="KW-0862">Zinc</keyword>
<dbReference type="SUPFAM" id="SSF47323">
    <property type="entry name" value="Anticodon-binding domain of a subclass of class I aminoacyl-tRNA synthetases"/>
    <property type="match status" value="1"/>
</dbReference>
<comment type="caution">
    <text evidence="14">The sequence shown here is derived from an EMBL/GenBank/DDBJ whole genome shotgun (WGS) entry which is preliminary data.</text>
</comment>
<dbReference type="InterPro" id="IPR015803">
    <property type="entry name" value="Cys-tRNA-ligase"/>
</dbReference>
<evidence type="ECO:0000256" key="3">
    <source>
        <dbReference type="ARBA" id="ARBA00022490"/>
    </source>
</evidence>
<dbReference type="GO" id="GO:0005524">
    <property type="term" value="F:ATP binding"/>
    <property type="evidence" value="ECO:0007669"/>
    <property type="project" value="UniProtKB-UniRule"/>
</dbReference>
<dbReference type="SMART" id="SM00840">
    <property type="entry name" value="DALR_2"/>
    <property type="match status" value="1"/>
</dbReference>
<dbReference type="EC" id="6.1.1.16" evidence="12"/>
<comment type="similarity">
    <text evidence="2 12">Belongs to the class-I aminoacyl-tRNA synthetase family.</text>
</comment>
<feature type="short sequence motif" description="'KMSKS' region" evidence="12">
    <location>
        <begin position="263"/>
        <end position="267"/>
    </location>
</feature>
<dbReference type="InterPro" id="IPR032678">
    <property type="entry name" value="tRNA-synt_1_cat_dom"/>
</dbReference>
<feature type="domain" description="Cysteinyl-tRNA synthetase class Ia DALR" evidence="13">
    <location>
        <begin position="348"/>
        <end position="412"/>
    </location>
</feature>
<evidence type="ECO:0000256" key="12">
    <source>
        <dbReference type="HAMAP-Rule" id="MF_00041"/>
    </source>
</evidence>
<sequence>MKLYNTLSRSVEELTINGGPIRIYVCGLTPQSHIHVGHTRTFVVFDVLRRFLEYSGHKVIHVQNFTDIDDKIIAKAKELGIQPSEVAEKYIQEYFEVMDKLHVLRAHYYPRVTQNIPGIIDFVNRLIDRGYAYVSDGDVYFEVRKFKDYGKLSHQKVDELIAGARVEPSEKKRNPEDFALWKSVSPSEIGWPSPWGKGRPGWHIECSTMIKKYLGDTIDIHGGGQDLIFPHHENEAAQSEALTGKPLAHHWVHVGWVTMGKVKMSKSVGNVVNLVDLLERRESNVVRLALISTHYRGPLEFDDTLLDQAEANLKRISTALFNLHQRVKKDVVDRGERLKPSPKEVLDQFLVSLGEDLDTPRALGILFEFIRTINNALSSDTLTKPDALSALETLNQMLGILGLEFKKPSVDLNTEKLIELILQLREEARMRRDYATADKIRLKLAELGIIVEDTKDGPRWRAKQ</sequence>
<dbReference type="PRINTS" id="PR00983">
    <property type="entry name" value="TRNASYNTHCYS"/>
</dbReference>
<gene>
    <name evidence="12" type="primary">cysS</name>
    <name evidence="14" type="ORF">B9Q08_02190</name>
</gene>
<evidence type="ECO:0000313" key="15">
    <source>
        <dbReference type="Proteomes" id="UP000240490"/>
    </source>
</evidence>
<dbReference type="FunFam" id="3.40.50.620:FF:000130">
    <property type="entry name" value="Cysteine--tRNA ligase"/>
    <property type="match status" value="1"/>
</dbReference>
<dbReference type="GO" id="GO:0004817">
    <property type="term" value="F:cysteine-tRNA ligase activity"/>
    <property type="evidence" value="ECO:0007669"/>
    <property type="project" value="UniProtKB-UniRule"/>
</dbReference>
<evidence type="ECO:0000256" key="4">
    <source>
        <dbReference type="ARBA" id="ARBA00022598"/>
    </source>
</evidence>
<evidence type="ECO:0000256" key="8">
    <source>
        <dbReference type="ARBA" id="ARBA00022840"/>
    </source>
</evidence>
<dbReference type="EMBL" id="NEXJ01000037">
    <property type="protein sequence ID" value="PSN91818.1"/>
    <property type="molecule type" value="Genomic_DNA"/>
</dbReference>